<feature type="non-terminal residue" evidence="2">
    <location>
        <position position="1"/>
    </location>
</feature>
<evidence type="ECO:0000259" key="1">
    <source>
        <dbReference type="PROSITE" id="PS50003"/>
    </source>
</evidence>
<dbReference type="SUPFAM" id="SSF50729">
    <property type="entry name" value="PH domain-like"/>
    <property type="match status" value="1"/>
</dbReference>
<dbReference type="InterPro" id="IPR011993">
    <property type="entry name" value="PH-like_dom_sf"/>
</dbReference>
<dbReference type="Proteomes" id="UP000266721">
    <property type="component" value="Unassembled WGS sequence"/>
</dbReference>
<dbReference type="PROSITE" id="PS50003">
    <property type="entry name" value="PH_DOMAIN"/>
    <property type="match status" value="1"/>
</dbReference>
<dbReference type="AlphaFoldDB" id="A0A3L5TS73"/>
<dbReference type="SMR" id="A0A3L5TS73"/>
<accession>A0A3L5TS73</accession>
<dbReference type="Gene3D" id="2.30.29.30">
    <property type="entry name" value="Pleckstrin-homology domain (PH domain)/Phosphotyrosine-binding domain (PTB)"/>
    <property type="match status" value="1"/>
</dbReference>
<sequence length="129" mass="14920">MEGILKKKVSILRGFEDKWFKLTEDGFLEYYEIKPSTISQDTDVLANQIPCYVSGFGMKEGGLFNMKWERRYFVLSDGGFQYYTSETVTTPQRTVSIDDIKGVANANGYRGKELVFQLVTKHRTFYIEV</sequence>
<dbReference type="PANTHER" id="PTHR14336">
    <property type="entry name" value="TANDEM PH DOMAIN CONTAINING PROTEIN"/>
    <property type="match status" value="1"/>
</dbReference>
<proteinExistence type="predicted"/>
<name>A0A3L5TS73_MYTGA</name>
<dbReference type="InterPro" id="IPR001849">
    <property type="entry name" value="PH_domain"/>
</dbReference>
<evidence type="ECO:0000313" key="3">
    <source>
        <dbReference type="Proteomes" id="UP000266721"/>
    </source>
</evidence>
<feature type="domain" description="PH" evidence="1">
    <location>
        <begin position="56"/>
        <end position="129"/>
    </location>
</feature>
<evidence type="ECO:0000313" key="2">
    <source>
        <dbReference type="EMBL" id="OPL32800.1"/>
    </source>
</evidence>
<reference evidence="2 3" key="1">
    <citation type="journal article" date="2016" name="PLoS ONE">
        <title>A First Insight into the Genome of the Filter-Feeder Mussel Mytilus galloprovincialis.</title>
        <authorList>
            <person name="Murgarella M."/>
            <person name="Puiu D."/>
            <person name="Novoa B."/>
            <person name="Figueras A."/>
            <person name="Posada D."/>
            <person name="Canchaya C."/>
        </authorList>
    </citation>
    <scope>NUCLEOTIDE SEQUENCE [LARGE SCALE GENOMIC DNA]</scope>
    <source>
        <tissue evidence="2">Muscle</tissue>
    </source>
</reference>
<organism evidence="2 3">
    <name type="scientific">Mytilus galloprovincialis</name>
    <name type="common">Mediterranean mussel</name>
    <dbReference type="NCBI Taxonomy" id="29158"/>
    <lineage>
        <taxon>Eukaryota</taxon>
        <taxon>Metazoa</taxon>
        <taxon>Spiralia</taxon>
        <taxon>Lophotrochozoa</taxon>
        <taxon>Mollusca</taxon>
        <taxon>Bivalvia</taxon>
        <taxon>Autobranchia</taxon>
        <taxon>Pteriomorphia</taxon>
        <taxon>Mytilida</taxon>
        <taxon>Mytiloidea</taxon>
        <taxon>Mytilidae</taxon>
        <taxon>Mytilinae</taxon>
        <taxon>Mytilus</taxon>
    </lineage>
</organism>
<dbReference type="InterPro" id="IPR051707">
    <property type="entry name" value="PI-Interact_SigTrans_Reg"/>
</dbReference>
<dbReference type="Pfam" id="PF00169">
    <property type="entry name" value="PH"/>
    <property type="match status" value="1"/>
</dbReference>
<dbReference type="EMBL" id="KV586743">
    <property type="protein sequence ID" value="OPL32800.1"/>
    <property type="molecule type" value="Genomic_DNA"/>
</dbReference>
<dbReference type="PANTHER" id="PTHR14336:SF15">
    <property type="entry name" value="DUAL ADAPTER FOR PHOSPHOTYROSINE AND 3-PHOSPHOTYROSINE AND 3-PHOSPHOINOSITIDE"/>
    <property type="match status" value="1"/>
</dbReference>
<comment type="caution">
    <text evidence="2">The sequence shown here is derived from an EMBL/GenBank/DDBJ whole genome shotgun (WGS) entry which is preliminary data.</text>
</comment>
<gene>
    <name evidence="2" type="ORF">AM593_05800</name>
</gene>
<keyword evidence="3" id="KW-1185">Reference proteome</keyword>
<protein>
    <recommendedName>
        <fullName evidence="1">PH domain-containing protein</fullName>
    </recommendedName>
</protein>
<feature type="non-terminal residue" evidence="2">
    <location>
        <position position="129"/>
    </location>
</feature>